<dbReference type="PANTHER" id="PTHR44858">
    <property type="entry name" value="TETRATRICOPEPTIDE REPEAT PROTEIN 6"/>
    <property type="match status" value="1"/>
</dbReference>
<accession>A0ABU7XCI1</accession>
<sequence length="985" mass="107366">MNALAEDTDAVREEPPPGTPGYQDLAFAFARLAKGDSEGALKYARRARNLAPDYEMPVRLLADILSKLGRPAEAVEVIDGFVASHKHSMTLIAQRGHLRKRLLDVAGAEADLRSARQSGALTKEQVAAIDVALFDLQMDAAYKDIDETRLNEAIKKAQAARELDPKAEAPVRLIADANSRLGRMEAALAELNLYASQNKPSGRLLAQRAYLRRAMKDIKGAEADFEAALAAPDIQPNEKLQLNNALAEASKAEQDAIAQAELAEVYKAIEERDYRRAAQAARDVRAKYPKAEPPLLALMAALNSSRKAQQAVKEADLYIKDNAPSSTLLAQRGYSRRATGDLRGAIEDFNAALAQPGLEPPQEKRIKLALAEAKRASESGGRFAGAEATPLEQALNSGYDALKLGRLDAAVRAAREAHGLDPKAEEPVLLLLSALLRQGRKSDALAEANRYLASVPQSPEVLAQRGFIRRQTGDVSGAAADFEQALKNGLPADQKVTVARALEEARYTLVAEKAFKALAARDWGTALRYGLAAESFAHANEAVFRVTIAALAGLGRKDEALKKSNALIGRGKASGEAYAQRGFLRKGLEDNDGAYADFVKALERGDLPPAQKVAVEHELAAARALAYEKAGDVTRARDELVNFAQSHPNYADGWSTLGQFYARQKEYTSAVSAYESSLAVERRGEVLLNAGYASVYVDRSKEALFFREAIDRWSSDPSLRERPARDREVIRTQIVEADASVRTNVVFNGMADRPKRWGGYQVQPSFETTLRFDGRHLPSFYGLECLVGGFWSQDQTRFREAYSRLGLRLRPIDGVNFSVSAEWQHHFTNNAPYNQLALSWGYGYGGFAYSSAGSAGAAGALEPAMLNYPHETKWQPLVSIATYGSYRVGERRYLNNAVGLLGYSYWDANSRTVLGAAAMGMGTYDSADARQFGFGVGPALVARAWLGGDYYRAYDGILSVQIGYLFPFGESRRQGGLNTTIGVSF</sequence>
<keyword evidence="1" id="KW-0677">Repeat</keyword>
<dbReference type="SUPFAM" id="SSF48452">
    <property type="entry name" value="TPR-like"/>
    <property type="match status" value="3"/>
</dbReference>
<keyword evidence="5" id="KW-1185">Reference proteome</keyword>
<evidence type="ECO:0000313" key="4">
    <source>
        <dbReference type="EMBL" id="MEF3365106.1"/>
    </source>
</evidence>
<evidence type="ECO:0000256" key="3">
    <source>
        <dbReference type="PROSITE-ProRule" id="PRU00339"/>
    </source>
</evidence>
<dbReference type="Proteomes" id="UP001350748">
    <property type="component" value="Unassembled WGS sequence"/>
</dbReference>
<dbReference type="SMART" id="SM00028">
    <property type="entry name" value="TPR"/>
    <property type="match status" value="7"/>
</dbReference>
<feature type="repeat" description="TPR" evidence="3">
    <location>
        <begin position="651"/>
        <end position="684"/>
    </location>
</feature>
<reference evidence="4 5" key="1">
    <citation type="submission" date="2024-02" db="EMBL/GenBank/DDBJ databases">
        <authorList>
            <person name="Grouzdev D."/>
        </authorList>
    </citation>
    <scope>NUCLEOTIDE SEQUENCE [LARGE SCALE GENOMIC DNA]</scope>
    <source>
        <strain evidence="4 5">9N</strain>
    </source>
</reference>
<gene>
    <name evidence="4" type="ORF">V3H18_01010</name>
</gene>
<evidence type="ECO:0000256" key="1">
    <source>
        <dbReference type="ARBA" id="ARBA00022737"/>
    </source>
</evidence>
<dbReference type="InterPro" id="IPR019734">
    <property type="entry name" value="TPR_rpt"/>
</dbReference>
<dbReference type="Gene3D" id="1.25.40.10">
    <property type="entry name" value="Tetratricopeptide repeat domain"/>
    <property type="match status" value="4"/>
</dbReference>
<dbReference type="InterPro" id="IPR050498">
    <property type="entry name" value="Ycf3"/>
</dbReference>
<dbReference type="EMBL" id="JAZHYN010000002">
    <property type="protein sequence ID" value="MEF3365106.1"/>
    <property type="molecule type" value="Genomic_DNA"/>
</dbReference>
<keyword evidence="2 3" id="KW-0802">TPR repeat</keyword>
<organism evidence="4 5">
    <name type="scientific">Methylocystis borbori</name>
    <dbReference type="NCBI Taxonomy" id="3118750"/>
    <lineage>
        <taxon>Bacteria</taxon>
        <taxon>Pseudomonadati</taxon>
        <taxon>Pseudomonadota</taxon>
        <taxon>Alphaproteobacteria</taxon>
        <taxon>Hyphomicrobiales</taxon>
        <taxon>Methylocystaceae</taxon>
        <taxon>Methylocystis</taxon>
    </lineage>
</organism>
<evidence type="ECO:0000256" key="2">
    <source>
        <dbReference type="ARBA" id="ARBA00022803"/>
    </source>
</evidence>
<dbReference type="PANTHER" id="PTHR44858:SF1">
    <property type="entry name" value="UDP-N-ACETYLGLUCOSAMINE--PEPTIDE N-ACETYLGLUCOSAMINYLTRANSFERASE SPINDLY-RELATED"/>
    <property type="match status" value="1"/>
</dbReference>
<protein>
    <submittedName>
        <fullName evidence="4">Bacteriophage N4 adsorption protein A</fullName>
    </submittedName>
</protein>
<dbReference type="Pfam" id="PF13432">
    <property type="entry name" value="TPR_16"/>
    <property type="match status" value="2"/>
</dbReference>
<dbReference type="InterPro" id="IPR011990">
    <property type="entry name" value="TPR-like_helical_dom_sf"/>
</dbReference>
<comment type="caution">
    <text evidence="4">The sequence shown here is derived from an EMBL/GenBank/DDBJ whole genome shotgun (WGS) entry which is preliminary data.</text>
</comment>
<dbReference type="RefSeq" id="WP_332080010.1">
    <property type="nucleotide sequence ID" value="NZ_JAZHYN010000002.1"/>
</dbReference>
<name>A0ABU7XCI1_9HYPH</name>
<proteinExistence type="predicted"/>
<dbReference type="PROSITE" id="PS50005">
    <property type="entry name" value="TPR"/>
    <property type="match status" value="1"/>
</dbReference>
<evidence type="ECO:0000313" key="5">
    <source>
        <dbReference type="Proteomes" id="UP001350748"/>
    </source>
</evidence>